<organism evidence="3">
    <name type="scientific">Schistosoma curassoni</name>
    <dbReference type="NCBI Taxonomy" id="6186"/>
    <lineage>
        <taxon>Eukaryota</taxon>
        <taxon>Metazoa</taxon>
        <taxon>Spiralia</taxon>
        <taxon>Lophotrochozoa</taxon>
        <taxon>Platyhelminthes</taxon>
        <taxon>Trematoda</taxon>
        <taxon>Digenea</taxon>
        <taxon>Strigeidida</taxon>
        <taxon>Schistosomatoidea</taxon>
        <taxon>Schistosomatidae</taxon>
        <taxon>Schistosoma</taxon>
    </lineage>
</organism>
<accession>A0A183K7T1</accession>
<keyword evidence="2" id="KW-1185">Reference proteome</keyword>
<evidence type="ECO:0000313" key="3">
    <source>
        <dbReference type="WBParaSite" id="SCUD_0001106001-mRNA-1"/>
    </source>
</evidence>
<sequence length="113" mass="12488">MNHYIQRWNQGLPTPLGGLSVSTNPVKAPDVRSSFSQFRKQHPHHEKAVIGGSRLETLDLGSMISGTCQQSAPVILRELVIPGGFDPLSSSLQSQTLALSYKPQSFESWITQW</sequence>
<reference evidence="3" key="1">
    <citation type="submission" date="2016-06" db="UniProtKB">
        <authorList>
            <consortium name="WormBaseParasite"/>
        </authorList>
    </citation>
    <scope>IDENTIFICATION</scope>
</reference>
<dbReference type="AlphaFoldDB" id="A0A183K7T1"/>
<proteinExistence type="predicted"/>
<name>A0A183K7T1_9TREM</name>
<reference evidence="1 2" key="2">
    <citation type="submission" date="2018-11" db="EMBL/GenBank/DDBJ databases">
        <authorList>
            <consortium name="Pathogen Informatics"/>
        </authorList>
    </citation>
    <scope>NUCLEOTIDE SEQUENCE [LARGE SCALE GENOMIC DNA]</scope>
    <source>
        <strain evidence="1">Dakar</strain>
        <strain evidence="2">Dakar, Senegal</strain>
    </source>
</reference>
<dbReference type="EMBL" id="UZAK01034165">
    <property type="protein sequence ID" value="VDP42835.1"/>
    <property type="molecule type" value="Genomic_DNA"/>
</dbReference>
<gene>
    <name evidence="1" type="ORF">SCUD_LOCUS11060</name>
</gene>
<evidence type="ECO:0000313" key="1">
    <source>
        <dbReference type="EMBL" id="VDP42835.1"/>
    </source>
</evidence>
<dbReference type="Proteomes" id="UP000279833">
    <property type="component" value="Unassembled WGS sequence"/>
</dbReference>
<dbReference type="WBParaSite" id="SCUD_0001106001-mRNA-1">
    <property type="protein sequence ID" value="SCUD_0001106001-mRNA-1"/>
    <property type="gene ID" value="SCUD_0001106001"/>
</dbReference>
<protein>
    <submittedName>
        <fullName evidence="1 3">Uncharacterized protein</fullName>
    </submittedName>
</protein>
<evidence type="ECO:0000313" key="2">
    <source>
        <dbReference type="Proteomes" id="UP000279833"/>
    </source>
</evidence>